<dbReference type="EMBL" id="BTGU01000029">
    <property type="protein sequence ID" value="GMN48741.1"/>
    <property type="molecule type" value="Genomic_DNA"/>
</dbReference>
<gene>
    <name evidence="1" type="ORF">TIFTF001_017910</name>
</gene>
<name>A0AA88AUY8_FICCA</name>
<keyword evidence="2" id="KW-1185">Reference proteome</keyword>
<accession>A0AA88AUY8</accession>
<dbReference type="AlphaFoldDB" id="A0AA88AUY8"/>
<dbReference type="PANTHER" id="PTHR35095:SF1">
    <property type="entry name" value="OS05G0143300 PROTEIN"/>
    <property type="match status" value="1"/>
</dbReference>
<protein>
    <submittedName>
        <fullName evidence="1">Uncharacterized protein</fullName>
    </submittedName>
</protein>
<dbReference type="Proteomes" id="UP001187192">
    <property type="component" value="Unassembled WGS sequence"/>
</dbReference>
<reference evidence="1" key="1">
    <citation type="submission" date="2023-07" db="EMBL/GenBank/DDBJ databases">
        <title>draft genome sequence of fig (Ficus carica).</title>
        <authorList>
            <person name="Takahashi T."/>
            <person name="Nishimura K."/>
        </authorList>
    </citation>
    <scope>NUCLEOTIDE SEQUENCE</scope>
</reference>
<evidence type="ECO:0000313" key="2">
    <source>
        <dbReference type="Proteomes" id="UP001187192"/>
    </source>
</evidence>
<sequence>MASHGYPPGVVLPQQDQGINKAIQVCQPILPCYGARYEIMRVGSLNLRAQECEEAWKPISGLSKPSQFIKIEWAVKTPLLADVQDTHPSSMLFSSVIAEQCTRQEKILQFLTSGATELEGGTVDLALLSELMGLQALRIDSHQKPTPLIYPGTEPYAQKPLLDFVGDLVGSSRITVHPDGRVLFSGSGTEVQDLLSVVAEFYLQKNSANWKKQSMLVPHYSRLDGSEVGVLVDGSSMKLQAAIVAPLKSPEKVKVKSPKKKIGRKAGRERDLYQKNYFHACENLLSIMANKKKHGKRAVLSLKKSGPELPELLTQFSASIAGTGLAVLFSVVCKVACSRVPFCATRLFSTGLGFGLVWLSWAVNKLRDSIVYVNKSQGKFGLKEEEMMNRVDKSVKEIYFRAATLMAVAMLRFA</sequence>
<organism evidence="1 2">
    <name type="scientific">Ficus carica</name>
    <name type="common">Common fig</name>
    <dbReference type="NCBI Taxonomy" id="3494"/>
    <lineage>
        <taxon>Eukaryota</taxon>
        <taxon>Viridiplantae</taxon>
        <taxon>Streptophyta</taxon>
        <taxon>Embryophyta</taxon>
        <taxon>Tracheophyta</taxon>
        <taxon>Spermatophyta</taxon>
        <taxon>Magnoliopsida</taxon>
        <taxon>eudicotyledons</taxon>
        <taxon>Gunneridae</taxon>
        <taxon>Pentapetalae</taxon>
        <taxon>rosids</taxon>
        <taxon>fabids</taxon>
        <taxon>Rosales</taxon>
        <taxon>Moraceae</taxon>
        <taxon>Ficeae</taxon>
        <taxon>Ficus</taxon>
    </lineage>
</organism>
<evidence type="ECO:0000313" key="1">
    <source>
        <dbReference type="EMBL" id="GMN48741.1"/>
    </source>
</evidence>
<dbReference type="PANTHER" id="PTHR35095">
    <property type="entry name" value="OS05G0143300 PROTEIN"/>
    <property type="match status" value="1"/>
</dbReference>
<comment type="caution">
    <text evidence="1">The sequence shown here is derived from an EMBL/GenBank/DDBJ whole genome shotgun (WGS) entry which is preliminary data.</text>
</comment>
<proteinExistence type="predicted"/>